<proteinExistence type="predicted"/>
<organism evidence="2 3">
    <name type="scientific">Coprinellus micaceus</name>
    <name type="common">Glistening ink-cap mushroom</name>
    <name type="synonym">Coprinus micaceus</name>
    <dbReference type="NCBI Taxonomy" id="71717"/>
    <lineage>
        <taxon>Eukaryota</taxon>
        <taxon>Fungi</taxon>
        <taxon>Dikarya</taxon>
        <taxon>Basidiomycota</taxon>
        <taxon>Agaricomycotina</taxon>
        <taxon>Agaricomycetes</taxon>
        <taxon>Agaricomycetidae</taxon>
        <taxon>Agaricales</taxon>
        <taxon>Agaricineae</taxon>
        <taxon>Psathyrellaceae</taxon>
        <taxon>Coprinellus</taxon>
    </lineage>
</organism>
<gene>
    <name evidence="2" type="ORF">FA13DRAFT_1633130</name>
</gene>
<accession>A0A4Y7T2N1</accession>
<dbReference type="AlphaFoldDB" id="A0A4Y7T2N1"/>
<dbReference type="OrthoDB" id="3052721at2759"/>
<evidence type="ECO:0000256" key="1">
    <source>
        <dbReference type="SAM" id="MobiDB-lite"/>
    </source>
</evidence>
<feature type="region of interest" description="Disordered" evidence="1">
    <location>
        <begin position="764"/>
        <end position="801"/>
    </location>
</feature>
<name>A0A4Y7T2N1_COPMI</name>
<evidence type="ECO:0000313" key="2">
    <source>
        <dbReference type="EMBL" id="TEB28420.1"/>
    </source>
</evidence>
<sequence length="801" mass="89829">MEHLGQQAEEKQAKALATINAKLADTRKMASMLKKRDDRAIGMLERTIQWTKQATLTKAKLFHLLEKGIYKEAVCDTVRYLFQVGISGNYVNGVIHVLGKLFGMDVVGNVSRSSVARFIHEGGIAAKIQVGYEISEADTFTLSGDGTSHRAINYNSRHISLKVDDHTTGEASHKTRFLGIMPSLDGSSAESIKDWEKMLGNISDLLSRSPFAQRHHKGTLHLAGMFAKLVGVNSDHCSKEKKDAQALKARKEDAVHQVLGEKKFSDMDDDELLPHFIKAREKMVKAVGGEEAWGNLAETEQAERKAAMFHSIIMELGKESLELMSDDEKRILKLFIWAGCGCHKELKGLFGIFRIGPNTVCGGYAAMVQYYSEHGHIPRPILLANRDNTAVLEGVTSEDDVENEVQARALEMTGSGGIKCAQLAGAVLNNKLDKKGHHDLFRWWWKKVVNKAFTFPDTSNTRFGSYCEAAIELIVHLDRFKEFLSFIQAKKGTCRWSHMEQNLWDALHDTPTLCELLLLSGDVDTLHLIAVLYGQEWQRPDFIRVVHSMAPTLPHLSSLLRAFFSGAGKTWEHFTSEFAPGGLIDEASLEEKELAWMLPTNDINEGALGSFRVMMRRQPQLSLSGQNAQAMYFRNGTQAFMKQYFVKPEDLQFLRSMARESTGEDQKREQEIIEHSRQRAAEKEAARKKRQQKRQEKDLRLEALELVLDETKVPGLKGKALKDMLDKFKAVGAPDLGNVNRRSKVGAIREALIVAIEKYNNGTWRIVGEDEGEADESSDPGDDEPSALEPISDWEETDSED</sequence>
<evidence type="ECO:0000313" key="3">
    <source>
        <dbReference type="Proteomes" id="UP000298030"/>
    </source>
</evidence>
<keyword evidence="3" id="KW-1185">Reference proteome</keyword>
<dbReference type="Proteomes" id="UP000298030">
    <property type="component" value="Unassembled WGS sequence"/>
</dbReference>
<dbReference type="EMBL" id="QPFP01000032">
    <property type="protein sequence ID" value="TEB28420.1"/>
    <property type="molecule type" value="Genomic_DNA"/>
</dbReference>
<feature type="region of interest" description="Disordered" evidence="1">
    <location>
        <begin position="659"/>
        <end position="695"/>
    </location>
</feature>
<feature type="compositionally biased region" description="Acidic residues" evidence="1">
    <location>
        <begin position="769"/>
        <end position="801"/>
    </location>
</feature>
<comment type="caution">
    <text evidence="2">The sequence shown here is derived from an EMBL/GenBank/DDBJ whole genome shotgun (WGS) entry which is preliminary data.</text>
</comment>
<protein>
    <submittedName>
        <fullName evidence="2">Glutamic acid-rich protein</fullName>
    </submittedName>
</protein>
<feature type="compositionally biased region" description="Basic and acidic residues" evidence="1">
    <location>
        <begin position="659"/>
        <end position="685"/>
    </location>
</feature>
<dbReference type="STRING" id="71717.A0A4Y7T2N1"/>
<reference evidence="2 3" key="1">
    <citation type="journal article" date="2019" name="Nat. Ecol. Evol.">
        <title>Megaphylogeny resolves global patterns of mushroom evolution.</title>
        <authorList>
            <person name="Varga T."/>
            <person name="Krizsan K."/>
            <person name="Foldi C."/>
            <person name="Dima B."/>
            <person name="Sanchez-Garcia M."/>
            <person name="Sanchez-Ramirez S."/>
            <person name="Szollosi G.J."/>
            <person name="Szarkandi J.G."/>
            <person name="Papp V."/>
            <person name="Albert L."/>
            <person name="Andreopoulos W."/>
            <person name="Angelini C."/>
            <person name="Antonin V."/>
            <person name="Barry K.W."/>
            <person name="Bougher N.L."/>
            <person name="Buchanan P."/>
            <person name="Buyck B."/>
            <person name="Bense V."/>
            <person name="Catcheside P."/>
            <person name="Chovatia M."/>
            <person name="Cooper J."/>
            <person name="Damon W."/>
            <person name="Desjardin D."/>
            <person name="Finy P."/>
            <person name="Geml J."/>
            <person name="Haridas S."/>
            <person name="Hughes K."/>
            <person name="Justo A."/>
            <person name="Karasinski D."/>
            <person name="Kautmanova I."/>
            <person name="Kiss B."/>
            <person name="Kocsube S."/>
            <person name="Kotiranta H."/>
            <person name="LaButti K.M."/>
            <person name="Lechner B.E."/>
            <person name="Liimatainen K."/>
            <person name="Lipzen A."/>
            <person name="Lukacs Z."/>
            <person name="Mihaltcheva S."/>
            <person name="Morgado L.N."/>
            <person name="Niskanen T."/>
            <person name="Noordeloos M.E."/>
            <person name="Ohm R.A."/>
            <person name="Ortiz-Santana B."/>
            <person name="Ovrebo C."/>
            <person name="Racz N."/>
            <person name="Riley R."/>
            <person name="Savchenko A."/>
            <person name="Shiryaev A."/>
            <person name="Soop K."/>
            <person name="Spirin V."/>
            <person name="Szebenyi C."/>
            <person name="Tomsovsky M."/>
            <person name="Tulloss R.E."/>
            <person name="Uehling J."/>
            <person name="Grigoriev I.V."/>
            <person name="Vagvolgyi C."/>
            <person name="Papp T."/>
            <person name="Martin F.M."/>
            <person name="Miettinen O."/>
            <person name="Hibbett D.S."/>
            <person name="Nagy L.G."/>
        </authorList>
    </citation>
    <scope>NUCLEOTIDE SEQUENCE [LARGE SCALE GENOMIC DNA]</scope>
    <source>
        <strain evidence="2 3">FP101781</strain>
    </source>
</reference>